<evidence type="ECO:0000256" key="1">
    <source>
        <dbReference type="SAM" id="SignalP"/>
    </source>
</evidence>
<gene>
    <name evidence="2" type="ORF">GCM10008090_26800</name>
</gene>
<organism evidence="2 3">
    <name type="scientific">Arenicella chitinivorans</name>
    <dbReference type="NCBI Taxonomy" id="1329800"/>
    <lineage>
        <taxon>Bacteria</taxon>
        <taxon>Pseudomonadati</taxon>
        <taxon>Pseudomonadota</taxon>
        <taxon>Gammaproteobacteria</taxon>
        <taxon>Arenicellales</taxon>
        <taxon>Arenicellaceae</taxon>
        <taxon>Arenicella</taxon>
    </lineage>
</organism>
<keyword evidence="1" id="KW-0732">Signal</keyword>
<reference evidence="2" key="1">
    <citation type="journal article" date="2014" name="Int. J. Syst. Evol. Microbiol.">
        <title>Complete genome sequence of Corynebacterium casei LMG S-19264T (=DSM 44701T), isolated from a smear-ripened cheese.</title>
        <authorList>
            <consortium name="US DOE Joint Genome Institute (JGI-PGF)"/>
            <person name="Walter F."/>
            <person name="Albersmeier A."/>
            <person name="Kalinowski J."/>
            <person name="Ruckert C."/>
        </authorList>
    </citation>
    <scope>NUCLEOTIDE SEQUENCE</scope>
    <source>
        <strain evidence="2">KCTC 12711</strain>
    </source>
</reference>
<accession>A0A918RXY5</accession>
<keyword evidence="3" id="KW-1185">Reference proteome</keyword>
<feature type="signal peptide" evidence="1">
    <location>
        <begin position="1"/>
        <end position="24"/>
    </location>
</feature>
<dbReference type="RefSeq" id="WP_189402129.1">
    <property type="nucleotide sequence ID" value="NZ_BMXA01000005.1"/>
</dbReference>
<evidence type="ECO:0000313" key="2">
    <source>
        <dbReference type="EMBL" id="GHA15826.1"/>
    </source>
</evidence>
<dbReference type="AlphaFoldDB" id="A0A918RXY5"/>
<dbReference type="Proteomes" id="UP000614811">
    <property type="component" value="Unassembled WGS sequence"/>
</dbReference>
<sequence length="294" mass="31208">MKAFRIFIQSIGWLTLMVSINSHAQTHTLSGNFSLPNGVSSTQSDVIFRIYTLTSTGEAGEFGTGPATVATISQGSRSTFYSLNLQNSTSTVPGQPANYAPFKLGFECLQGCNVDLQTTTQGFWKPAAGVVDSTRAEVFPANSSDLAINITLGNADFFTGSVLFPGGLVAQGGEAITLTITGSSFNNPPVFERQFTAATGQTAWPFMLGLPRINGIGGWNIKLRCSACDQQILPGAQYPTTAAGDPMTLDIALQRFFVKFQNATDLSMTFLAADPASAPAETMLGALFLLLEED</sequence>
<proteinExistence type="predicted"/>
<dbReference type="EMBL" id="BMXA01000005">
    <property type="protein sequence ID" value="GHA15826.1"/>
    <property type="molecule type" value="Genomic_DNA"/>
</dbReference>
<comment type="caution">
    <text evidence="2">The sequence shown here is derived from an EMBL/GenBank/DDBJ whole genome shotgun (WGS) entry which is preliminary data.</text>
</comment>
<protein>
    <recommendedName>
        <fullName evidence="4">PEP-CTERM sorting domain-containing protein</fullName>
    </recommendedName>
</protein>
<evidence type="ECO:0000313" key="3">
    <source>
        <dbReference type="Proteomes" id="UP000614811"/>
    </source>
</evidence>
<feature type="chain" id="PRO_5038123419" description="PEP-CTERM sorting domain-containing protein" evidence="1">
    <location>
        <begin position="25"/>
        <end position="294"/>
    </location>
</feature>
<evidence type="ECO:0008006" key="4">
    <source>
        <dbReference type="Google" id="ProtNLM"/>
    </source>
</evidence>
<reference evidence="2" key="2">
    <citation type="submission" date="2020-09" db="EMBL/GenBank/DDBJ databases">
        <authorList>
            <person name="Sun Q."/>
            <person name="Kim S."/>
        </authorList>
    </citation>
    <scope>NUCLEOTIDE SEQUENCE</scope>
    <source>
        <strain evidence="2">KCTC 12711</strain>
    </source>
</reference>
<name>A0A918RXY5_9GAMM</name>